<evidence type="ECO:0000313" key="3">
    <source>
        <dbReference type="EMBL" id="CCC57777.1"/>
    </source>
</evidence>
<dbReference type="GO" id="GO:0008982">
    <property type="term" value="F:protein-N(PI)-phosphohistidine-sugar phosphotransferase activity"/>
    <property type="evidence" value="ECO:0007669"/>
    <property type="project" value="InterPro"/>
</dbReference>
<dbReference type="CDD" id="cd05563">
    <property type="entry name" value="PTS_IIB_ascorbate"/>
    <property type="match status" value="1"/>
</dbReference>
<dbReference type="Gene3D" id="3.40.50.2300">
    <property type="match status" value="1"/>
</dbReference>
<dbReference type="InterPro" id="IPR013011">
    <property type="entry name" value="PTS_EIIB_2"/>
</dbReference>
<sequence>MKILVCCGNGLGSSFMLEMNVNKVLKELNLKAEVEHSDLASAKAIKADIYIATKDLANQMISLDGYVIILNSIINLNEIKEKLIDAFKKLDIDF</sequence>
<name>G0V3T7_9CLOT</name>
<gene>
    <name evidence="3" type="ORF">CAAU_0127</name>
</gene>
<dbReference type="GO" id="GO:0009401">
    <property type="term" value="P:phosphoenolpyruvate-dependent sugar phosphotransferase system"/>
    <property type="evidence" value="ECO:0007669"/>
    <property type="project" value="InterPro"/>
</dbReference>
<dbReference type="eggNOG" id="COG3414">
    <property type="taxonomic scope" value="Bacteria"/>
</dbReference>
<comment type="caution">
    <text evidence="3">The sequence shown here is derived from an EMBL/GenBank/DDBJ whole genome shotgun (WGS) entry which is preliminary data.</text>
</comment>
<reference evidence="3 4" key="1">
    <citation type="journal article" date="2011" name="J. Bacteriol.">
        <title>Draft genome sequence of Caloramator australicus strain RC3T, a thermoanaerobe from the Great Artesian Basin of Australia.</title>
        <authorList>
            <person name="Ogg C.D."/>
            <person name="Patel B.K.C."/>
        </authorList>
    </citation>
    <scope>NUCLEOTIDE SEQUENCE [LARGE SCALE GENOMIC DNA]</scope>
    <source>
        <strain evidence="3 4">RC3</strain>
    </source>
</reference>
<feature type="domain" description="PTS EIIB type-2" evidence="2">
    <location>
        <begin position="1"/>
        <end position="91"/>
    </location>
</feature>
<dbReference type="InterPro" id="IPR036095">
    <property type="entry name" value="PTS_EIIB-like_sf"/>
</dbReference>
<accession>G0V3T7</accession>
<dbReference type="PROSITE" id="PS51099">
    <property type="entry name" value="PTS_EIIB_TYPE_2"/>
    <property type="match status" value="1"/>
</dbReference>
<proteinExistence type="predicted"/>
<dbReference type="OrthoDB" id="6603449at2"/>
<dbReference type="Proteomes" id="UP000007652">
    <property type="component" value="Unassembled WGS sequence"/>
</dbReference>
<evidence type="ECO:0000256" key="1">
    <source>
        <dbReference type="ARBA" id="ARBA00022679"/>
    </source>
</evidence>
<organism evidence="3 4">
    <name type="scientific">Caloramator australicus RC3</name>
    <dbReference type="NCBI Taxonomy" id="857293"/>
    <lineage>
        <taxon>Bacteria</taxon>
        <taxon>Bacillati</taxon>
        <taxon>Bacillota</taxon>
        <taxon>Clostridia</taxon>
        <taxon>Eubacteriales</taxon>
        <taxon>Clostridiaceae</taxon>
        <taxon>Caloramator</taxon>
    </lineage>
</organism>
<dbReference type="SUPFAM" id="SSF52794">
    <property type="entry name" value="PTS system IIB component-like"/>
    <property type="match status" value="1"/>
</dbReference>
<dbReference type="STRING" id="857293.CAAU_0127"/>
<evidence type="ECO:0000313" key="4">
    <source>
        <dbReference type="Proteomes" id="UP000007652"/>
    </source>
</evidence>
<dbReference type="InterPro" id="IPR003501">
    <property type="entry name" value="PTS_EIIB_2/3"/>
</dbReference>
<protein>
    <submittedName>
        <fullName evidence="3">PTS system, lactose/cellobiose specific IIB subunit</fullName>
    </submittedName>
</protein>
<evidence type="ECO:0000259" key="2">
    <source>
        <dbReference type="PROSITE" id="PS51099"/>
    </source>
</evidence>
<keyword evidence="1" id="KW-0808">Transferase</keyword>
<keyword evidence="4" id="KW-1185">Reference proteome</keyword>
<dbReference type="AlphaFoldDB" id="G0V3T7"/>
<dbReference type="EMBL" id="CAKP01000002">
    <property type="protein sequence ID" value="CCC57777.1"/>
    <property type="molecule type" value="Genomic_DNA"/>
</dbReference>
<dbReference type="Pfam" id="PF02302">
    <property type="entry name" value="PTS_IIB"/>
    <property type="match status" value="1"/>
</dbReference>